<sequence>MKKKLKFIIGIFILSISFSCDESNDNTSEVSVNTEDFTIEAPLVVRKLDTLGFLKGNSNKGEVTFSLISQVPENSVVLGLRYGEIIVENPEFFNSDITDEVNLVIEVKKLQETKISNVTIRRNLNDPDGDGIENSMDSDPNSPCLPLQDVNYTGYNSYNSIWREADCDQDGISNIDELNSGSNPYFDESSIGDTDGDGLRDDVDSDPNNPCLPEQFIGYQGFDAENEVWAAGDCNGNGISNGDEVAAGRSPYPFPNLPCNDIFNFELENYARELRTVDSNNGEGVTIGVIGGNCGTISFTGGGIFNQGCFNDNVSIPFFFEPVDQTSSNGRVFVERTEYSCLAEDRVSSRTFTIEGIGTYAGASRTVELTYIITQLGDDIPDDERVTTGTLIIRPL</sequence>
<dbReference type="GO" id="GO:0005509">
    <property type="term" value="F:calcium ion binding"/>
    <property type="evidence" value="ECO:0007669"/>
    <property type="project" value="InterPro"/>
</dbReference>
<dbReference type="RefSeq" id="WP_105050170.1">
    <property type="nucleotide sequence ID" value="NZ_CP150661.1"/>
</dbReference>
<dbReference type="SUPFAM" id="SSF103647">
    <property type="entry name" value="TSP type-3 repeat"/>
    <property type="match status" value="1"/>
</dbReference>
<protein>
    <recommendedName>
        <fullName evidence="4">Cadherin domain-containing protein</fullName>
    </recommendedName>
</protein>
<gene>
    <name evidence="2" type="ORF">BTO14_14545</name>
</gene>
<name>A0A2P6C8I8_9FLAO</name>
<evidence type="ECO:0000313" key="2">
    <source>
        <dbReference type="EMBL" id="PQJ69238.1"/>
    </source>
</evidence>
<keyword evidence="3" id="KW-1185">Reference proteome</keyword>
<dbReference type="EMBL" id="MSCK01000002">
    <property type="protein sequence ID" value="PQJ69238.1"/>
    <property type="molecule type" value="Genomic_DNA"/>
</dbReference>
<evidence type="ECO:0008006" key="4">
    <source>
        <dbReference type="Google" id="ProtNLM"/>
    </source>
</evidence>
<accession>A0A2P6C8I8</accession>
<dbReference type="InterPro" id="IPR028974">
    <property type="entry name" value="TSP_type-3_rpt"/>
</dbReference>
<dbReference type="Proteomes" id="UP000247345">
    <property type="component" value="Unassembled WGS sequence"/>
</dbReference>
<feature type="region of interest" description="Disordered" evidence="1">
    <location>
        <begin position="178"/>
        <end position="199"/>
    </location>
</feature>
<comment type="caution">
    <text evidence="2">The sequence shown here is derived from an EMBL/GenBank/DDBJ whole genome shotgun (WGS) entry which is preliminary data.</text>
</comment>
<dbReference type="OrthoDB" id="338827at2"/>
<dbReference type="AlphaFoldDB" id="A0A2P6C8I8"/>
<organism evidence="2 3">
    <name type="scientific">Polaribacter butkevichii</name>
    <dbReference type="NCBI Taxonomy" id="218490"/>
    <lineage>
        <taxon>Bacteria</taxon>
        <taxon>Pseudomonadati</taxon>
        <taxon>Bacteroidota</taxon>
        <taxon>Flavobacteriia</taxon>
        <taxon>Flavobacteriales</taxon>
        <taxon>Flavobacteriaceae</taxon>
    </lineage>
</organism>
<evidence type="ECO:0000256" key="1">
    <source>
        <dbReference type="SAM" id="MobiDB-lite"/>
    </source>
</evidence>
<evidence type="ECO:0000313" key="3">
    <source>
        <dbReference type="Proteomes" id="UP000247345"/>
    </source>
</evidence>
<reference evidence="2 3" key="1">
    <citation type="submission" date="2016-12" db="EMBL/GenBank/DDBJ databases">
        <title>Trade-off between light-utilization and light-protection in marine flavobacteria.</title>
        <authorList>
            <person name="Kumagai Y."/>
            <person name="Yoshizawa S."/>
            <person name="Kogure K."/>
            <person name="Iwasaki W."/>
        </authorList>
    </citation>
    <scope>NUCLEOTIDE SEQUENCE [LARGE SCALE GENOMIC DNA]</scope>
    <source>
        <strain evidence="2 3">KCTC 12100</strain>
    </source>
</reference>
<proteinExistence type="predicted"/>
<dbReference type="PROSITE" id="PS51257">
    <property type="entry name" value="PROKAR_LIPOPROTEIN"/>
    <property type="match status" value="1"/>
</dbReference>